<organism evidence="2">
    <name type="scientific">mine drainage metagenome</name>
    <dbReference type="NCBI Taxonomy" id="410659"/>
    <lineage>
        <taxon>unclassified sequences</taxon>
        <taxon>metagenomes</taxon>
        <taxon>ecological metagenomes</taxon>
    </lineage>
</organism>
<dbReference type="Pfam" id="PF07592">
    <property type="entry name" value="DDE_Tnp_ISAZ013"/>
    <property type="match status" value="1"/>
</dbReference>
<sequence length="79" mass="9158">MDRRLRTLGYSLQANLKTKEGTAPPERDAQFRYINEQVRKFQARGDPVLSVDAKKKERVGEFKNPGRTWRPKGTPEEVN</sequence>
<reference evidence="2" key="1">
    <citation type="submission" date="2013-08" db="EMBL/GenBank/DDBJ databases">
        <authorList>
            <person name="Mendez C."/>
            <person name="Richter M."/>
            <person name="Ferrer M."/>
            <person name="Sanchez J."/>
        </authorList>
    </citation>
    <scope>NUCLEOTIDE SEQUENCE</scope>
</reference>
<name>T1C360_9ZZZZ</name>
<dbReference type="AlphaFoldDB" id="T1C360"/>
<feature type="non-terminal residue" evidence="2">
    <location>
        <position position="79"/>
    </location>
</feature>
<proteinExistence type="predicted"/>
<reference evidence="2" key="2">
    <citation type="journal article" date="2014" name="ISME J.">
        <title>Microbial stratification in low pH oxic and suboxic macroscopic growths along an acid mine drainage.</title>
        <authorList>
            <person name="Mendez-Garcia C."/>
            <person name="Mesa V."/>
            <person name="Sprenger R.R."/>
            <person name="Richter M."/>
            <person name="Diez M.S."/>
            <person name="Solano J."/>
            <person name="Bargiela R."/>
            <person name="Golyshina O.V."/>
            <person name="Manteca A."/>
            <person name="Ramos J.L."/>
            <person name="Gallego J.R."/>
            <person name="Llorente I."/>
            <person name="Martins Dos Santos V.A."/>
            <person name="Jensen O.N."/>
            <person name="Pelaez A.I."/>
            <person name="Sanchez J."/>
            <person name="Ferrer M."/>
        </authorList>
    </citation>
    <scope>NUCLEOTIDE SEQUENCE</scope>
</reference>
<evidence type="ECO:0000313" key="2">
    <source>
        <dbReference type="EMBL" id="EQD75323.1"/>
    </source>
</evidence>
<accession>T1C360</accession>
<dbReference type="EMBL" id="AUZX01002936">
    <property type="protein sequence ID" value="EQD75323.1"/>
    <property type="molecule type" value="Genomic_DNA"/>
</dbReference>
<gene>
    <name evidence="2" type="ORF">B1A_04034</name>
</gene>
<comment type="caution">
    <text evidence="2">The sequence shown here is derived from an EMBL/GenBank/DDBJ whole genome shotgun (WGS) entry which is preliminary data.</text>
</comment>
<dbReference type="InterPro" id="IPR011518">
    <property type="entry name" value="Transposase_36"/>
</dbReference>
<protein>
    <submittedName>
        <fullName evidence="2">Transposase, Rhodopirellula-type</fullName>
    </submittedName>
</protein>
<evidence type="ECO:0000256" key="1">
    <source>
        <dbReference type="SAM" id="MobiDB-lite"/>
    </source>
</evidence>
<feature type="region of interest" description="Disordered" evidence="1">
    <location>
        <begin position="59"/>
        <end position="79"/>
    </location>
</feature>